<dbReference type="InterPro" id="IPR052433">
    <property type="entry name" value="X-Pro_dipept-like"/>
</dbReference>
<dbReference type="EMBL" id="HBFP01011426">
    <property type="protein sequence ID" value="CAD8823857.1"/>
    <property type="molecule type" value="Transcribed_RNA"/>
</dbReference>
<evidence type="ECO:0000256" key="1">
    <source>
        <dbReference type="ARBA" id="ARBA00001936"/>
    </source>
</evidence>
<evidence type="ECO:0000256" key="2">
    <source>
        <dbReference type="ARBA" id="ARBA00022670"/>
    </source>
</evidence>
<evidence type="ECO:0000256" key="6">
    <source>
        <dbReference type="ARBA" id="ARBA00023211"/>
    </source>
</evidence>
<proteinExistence type="predicted"/>
<sequence length="432" mass="48589">MGKIKTCDQFQMYYEVDGVQYADEMDLFFSDAVKSNLNADSKPLLVLSGHNSDSGMRHVPPNVADVLPKTFQLIDKDKGIDSSILYETMSRLRMYKTDLELQVMRYASLISSRAHVAVMQACKPGMMEYQLEAEFLRFCYYYGGCRHVAYTCICAAFSNAAVLHYGHAGAPNDCALEADQMALLDMGGEYHCYASDITCSYPISGKFTDFQREVYQAVRNAQLSVFQNLRPGSDWTRMHELAEIEILSFLLKEQILRGTIEQLMESRVGALFMPHGLGHLIGLDTHDVGGYLSEAPARSTKPGLRSLRTARLLEAGMIVTVEPGLYFVEALLDPSLPLGEEYQNMREFINPEALQKHNLVRKGWGVRLEDVVLITSTGYELLSCVPREIEDVERVMTGAKFEPLEAQWNSFLNTHVRRKIITNGNAISSINQ</sequence>
<dbReference type="PANTHER" id="PTHR48480">
    <property type="match status" value="1"/>
</dbReference>
<protein>
    <recommendedName>
        <fullName evidence="7">Peptidase M24 domain-containing protein</fullName>
    </recommendedName>
</protein>
<name>A0A7S1EU27_9RHOD</name>
<keyword evidence="4" id="KW-0378">Hydrolase</keyword>
<dbReference type="GO" id="GO:0046872">
    <property type="term" value="F:metal ion binding"/>
    <property type="evidence" value="ECO:0007669"/>
    <property type="project" value="UniProtKB-KW"/>
</dbReference>
<evidence type="ECO:0000259" key="7">
    <source>
        <dbReference type="Pfam" id="PF00557"/>
    </source>
</evidence>
<dbReference type="AlphaFoldDB" id="A0A7S1EU27"/>
<accession>A0A7S1EU27</accession>
<keyword evidence="2" id="KW-0645">Protease</keyword>
<dbReference type="SUPFAM" id="SSF55920">
    <property type="entry name" value="Creatinase/aminopeptidase"/>
    <property type="match status" value="1"/>
</dbReference>
<organism evidence="8">
    <name type="scientific">Timspurckia oligopyrenoides</name>
    <dbReference type="NCBI Taxonomy" id="708627"/>
    <lineage>
        <taxon>Eukaryota</taxon>
        <taxon>Rhodophyta</taxon>
        <taxon>Bangiophyceae</taxon>
        <taxon>Porphyridiales</taxon>
        <taxon>Porphyridiaceae</taxon>
        <taxon>Timspurckia</taxon>
    </lineage>
</organism>
<dbReference type="InterPro" id="IPR036005">
    <property type="entry name" value="Creatinase/aminopeptidase-like"/>
</dbReference>
<dbReference type="Gene3D" id="3.40.350.10">
    <property type="entry name" value="Creatinase/prolidase N-terminal domain"/>
    <property type="match status" value="1"/>
</dbReference>
<dbReference type="Pfam" id="PF00557">
    <property type="entry name" value="Peptidase_M24"/>
    <property type="match status" value="1"/>
</dbReference>
<feature type="domain" description="Peptidase M24" evidence="7">
    <location>
        <begin position="103"/>
        <end position="375"/>
    </location>
</feature>
<keyword evidence="6" id="KW-0464">Manganese</keyword>
<gene>
    <name evidence="8" type="ORF">TOLI1172_LOCUS8256</name>
</gene>
<dbReference type="Gene3D" id="3.90.230.10">
    <property type="entry name" value="Creatinase/methionine aminopeptidase superfamily"/>
    <property type="match status" value="1"/>
</dbReference>
<dbReference type="GO" id="GO:0006508">
    <property type="term" value="P:proteolysis"/>
    <property type="evidence" value="ECO:0007669"/>
    <property type="project" value="UniProtKB-KW"/>
</dbReference>
<evidence type="ECO:0000256" key="5">
    <source>
        <dbReference type="ARBA" id="ARBA00023049"/>
    </source>
</evidence>
<reference evidence="8" key="1">
    <citation type="submission" date="2021-01" db="EMBL/GenBank/DDBJ databases">
        <authorList>
            <person name="Corre E."/>
            <person name="Pelletier E."/>
            <person name="Niang G."/>
            <person name="Scheremetjew M."/>
            <person name="Finn R."/>
            <person name="Kale V."/>
            <person name="Holt S."/>
            <person name="Cochrane G."/>
            <person name="Meng A."/>
            <person name="Brown T."/>
            <person name="Cohen L."/>
        </authorList>
    </citation>
    <scope>NUCLEOTIDE SEQUENCE</scope>
    <source>
        <strain evidence="8">CCMP3278</strain>
    </source>
</reference>
<dbReference type="PANTHER" id="PTHR48480:SF2">
    <property type="entry name" value="PEPTIDASE D"/>
    <property type="match status" value="1"/>
</dbReference>
<keyword evidence="3" id="KW-0479">Metal-binding</keyword>
<keyword evidence="5" id="KW-0482">Metalloprotease</keyword>
<dbReference type="InterPro" id="IPR029149">
    <property type="entry name" value="Creatin/AminoP/Spt16_N"/>
</dbReference>
<evidence type="ECO:0000313" key="8">
    <source>
        <dbReference type="EMBL" id="CAD8823857.1"/>
    </source>
</evidence>
<dbReference type="CDD" id="cd01087">
    <property type="entry name" value="Prolidase"/>
    <property type="match status" value="1"/>
</dbReference>
<evidence type="ECO:0000256" key="4">
    <source>
        <dbReference type="ARBA" id="ARBA00022801"/>
    </source>
</evidence>
<evidence type="ECO:0000256" key="3">
    <source>
        <dbReference type="ARBA" id="ARBA00022723"/>
    </source>
</evidence>
<dbReference type="GO" id="GO:0008237">
    <property type="term" value="F:metallopeptidase activity"/>
    <property type="evidence" value="ECO:0007669"/>
    <property type="project" value="UniProtKB-KW"/>
</dbReference>
<comment type="cofactor">
    <cofactor evidence="1">
        <name>Mn(2+)</name>
        <dbReference type="ChEBI" id="CHEBI:29035"/>
    </cofactor>
</comment>
<dbReference type="InterPro" id="IPR000994">
    <property type="entry name" value="Pept_M24"/>
</dbReference>